<dbReference type="PANTHER" id="PTHR48065">
    <property type="entry name" value="OS10G0469600 PROTEIN"/>
    <property type="match status" value="1"/>
</dbReference>
<evidence type="ECO:0000313" key="1">
    <source>
        <dbReference type="EMBL" id="BAT96199.1"/>
    </source>
</evidence>
<dbReference type="Proteomes" id="UP000291084">
    <property type="component" value="Chromosome 8"/>
</dbReference>
<accession>A0A0S3STN1</accession>
<dbReference type="SUPFAM" id="SSF52058">
    <property type="entry name" value="L domain-like"/>
    <property type="match status" value="1"/>
</dbReference>
<evidence type="ECO:0008006" key="3">
    <source>
        <dbReference type="Google" id="ProtNLM"/>
    </source>
</evidence>
<dbReference type="Pfam" id="PF13516">
    <property type="entry name" value="LRR_6"/>
    <property type="match status" value="1"/>
</dbReference>
<organism evidence="1 2">
    <name type="scientific">Vigna angularis var. angularis</name>
    <dbReference type="NCBI Taxonomy" id="157739"/>
    <lineage>
        <taxon>Eukaryota</taxon>
        <taxon>Viridiplantae</taxon>
        <taxon>Streptophyta</taxon>
        <taxon>Embryophyta</taxon>
        <taxon>Tracheophyta</taxon>
        <taxon>Spermatophyta</taxon>
        <taxon>Magnoliopsida</taxon>
        <taxon>eudicotyledons</taxon>
        <taxon>Gunneridae</taxon>
        <taxon>Pentapetalae</taxon>
        <taxon>rosids</taxon>
        <taxon>fabids</taxon>
        <taxon>Fabales</taxon>
        <taxon>Fabaceae</taxon>
        <taxon>Papilionoideae</taxon>
        <taxon>50 kb inversion clade</taxon>
        <taxon>NPAAA clade</taxon>
        <taxon>indigoferoid/millettioid clade</taxon>
        <taxon>Phaseoleae</taxon>
        <taxon>Vigna</taxon>
    </lineage>
</organism>
<reference evidence="1 2" key="1">
    <citation type="journal article" date="2015" name="Sci. Rep.">
        <title>The power of single molecule real-time sequencing technology in the de novo assembly of a eukaryotic genome.</title>
        <authorList>
            <person name="Sakai H."/>
            <person name="Naito K."/>
            <person name="Ogiso-Tanaka E."/>
            <person name="Takahashi Y."/>
            <person name="Iseki K."/>
            <person name="Muto C."/>
            <person name="Satou K."/>
            <person name="Teruya K."/>
            <person name="Shiroma A."/>
            <person name="Shimoji M."/>
            <person name="Hirano T."/>
            <person name="Itoh T."/>
            <person name="Kaga A."/>
            <person name="Tomooka N."/>
        </authorList>
    </citation>
    <scope>NUCLEOTIDE SEQUENCE [LARGE SCALE GENOMIC DNA]</scope>
    <source>
        <strain evidence="2">cv. Shumari</strain>
    </source>
</reference>
<feature type="non-terminal residue" evidence="1">
    <location>
        <position position="1"/>
    </location>
</feature>
<sequence length="121" mass="13916">SLRGLLHLQYLDLSYNKLEGTLDISENDRFQWPTNLQELILRGNSFSNKFFLSLRGLPHLQCLDLSENQLEGTLDISGLLTLSNLRLLFLSNNNIHNFVAYQGIKKNGLIYCLGRKTRYSI</sequence>
<dbReference type="InterPro" id="IPR001611">
    <property type="entry name" value="Leu-rich_rpt"/>
</dbReference>
<evidence type="ECO:0000313" key="2">
    <source>
        <dbReference type="Proteomes" id="UP000291084"/>
    </source>
</evidence>
<name>A0A0S3STN1_PHAAN</name>
<dbReference type="PROSITE" id="PS51450">
    <property type="entry name" value="LRR"/>
    <property type="match status" value="1"/>
</dbReference>
<protein>
    <recommendedName>
        <fullName evidence="3">Leucine-rich repeat-containing N-terminal plant-type domain-containing protein</fullName>
    </recommendedName>
</protein>
<dbReference type="Gene3D" id="3.80.10.10">
    <property type="entry name" value="Ribonuclease Inhibitor"/>
    <property type="match status" value="1"/>
</dbReference>
<dbReference type="Pfam" id="PF00560">
    <property type="entry name" value="LRR_1"/>
    <property type="match status" value="2"/>
</dbReference>
<proteinExistence type="predicted"/>
<gene>
    <name evidence="1" type="primary">Vigan.08G309600</name>
    <name evidence="1" type="ORF">VIGAN_08309600</name>
</gene>
<dbReference type="AlphaFoldDB" id="A0A0S3STN1"/>
<dbReference type="InterPro" id="IPR032675">
    <property type="entry name" value="LRR_dom_sf"/>
</dbReference>
<keyword evidence="2" id="KW-1185">Reference proteome</keyword>
<dbReference type="PRINTS" id="PR00019">
    <property type="entry name" value="LEURICHRPT"/>
</dbReference>
<dbReference type="EMBL" id="AP015041">
    <property type="protein sequence ID" value="BAT96199.1"/>
    <property type="molecule type" value="Genomic_DNA"/>
</dbReference>